<dbReference type="EMBL" id="JABFCX010000003">
    <property type="protein sequence ID" value="NNU16884.1"/>
    <property type="molecule type" value="Genomic_DNA"/>
</dbReference>
<feature type="transmembrane region" description="Helical" evidence="1">
    <location>
        <begin position="58"/>
        <end position="82"/>
    </location>
</feature>
<keyword evidence="1" id="KW-0472">Membrane</keyword>
<organism evidence="2 3">
    <name type="scientific">Parvularcula mediterranea</name>
    <dbReference type="NCBI Taxonomy" id="2732508"/>
    <lineage>
        <taxon>Bacteria</taxon>
        <taxon>Pseudomonadati</taxon>
        <taxon>Pseudomonadota</taxon>
        <taxon>Alphaproteobacteria</taxon>
        <taxon>Parvularculales</taxon>
        <taxon>Parvularculaceae</taxon>
        <taxon>Parvularcula</taxon>
    </lineage>
</organism>
<dbReference type="Proteomes" id="UP000536835">
    <property type="component" value="Unassembled WGS sequence"/>
</dbReference>
<name>A0A7Y3W5R1_9PROT</name>
<reference evidence="2 3" key="1">
    <citation type="submission" date="2020-05" db="EMBL/GenBank/DDBJ databases">
        <title>Parvularcula mediterraneae sp. nov., isolated from polypropylene straw from shallow seawater of the seashore of Laganas in Zakynthos island, Greece.</title>
        <authorList>
            <person name="Szabo I."/>
            <person name="Al-Omari J."/>
            <person name="Rado J."/>
            <person name="Szerdahelyi G.S."/>
        </authorList>
    </citation>
    <scope>NUCLEOTIDE SEQUENCE [LARGE SCALE GENOMIC DNA]</scope>
    <source>
        <strain evidence="2 3">ZS-1/3</strain>
    </source>
</reference>
<sequence length="135" mass="14147">MSIKEKPLINAASNMAPMWSPSSPFFAGVWSVLLVSICMIVTIFFQGAGRGAVTFSELLPATGVAIIVGFALIVGSIAMLWLRMLIGEDEARIVIPFTAGAFLAMGVAVVATGVLGADFVVWVEGLPPLHGMAPR</sequence>
<feature type="transmembrane region" description="Helical" evidence="1">
    <location>
        <begin position="94"/>
        <end position="122"/>
    </location>
</feature>
<dbReference type="AlphaFoldDB" id="A0A7Y3W5R1"/>
<proteinExistence type="predicted"/>
<evidence type="ECO:0000313" key="3">
    <source>
        <dbReference type="Proteomes" id="UP000536835"/>
    </source>
</evidence>
<keyword evidence="1" id="KW-0812">Transmembrane</keyword>
<dbReference type="RefSeq" id="WP_173199773.1">
    <property type="nucleotide sequence ID" value="NZ_JABFCX010000003.1"/>
</dbReference>
<feature type="transmembrane region" description="Helical" evidence="1">
    <location>
        <begin position="25"/>
        <end position="46"/>
    </location>
</feature>
<protein>
    <submittedName>
        <fullName evidence="2">Uncharacterized protein</fullName>
    </submittedName>
</protein>
<gene>
    <name evidence="2" type="ORF">HK107_11200</name>
</gene>
<evidence type="ECO:0000256" key="1">
    <source>
        <dbReference type="SAM" id="Phobius"/>
    </source>
</evidence>
<comment type="caution">
    <text evidence="2">The sequence shown here is derived from an EMBL/GenBank/DDBJ whole genome shotgun (WGS) entry which is preliminary data.</text>
</comment>
<accession>A0A7Y3W5R1</accession>
<keyword evidence="3" id="KW-1185">Reference proteome</keyword>
<evidence type="ECO:0000313" key="2">
    <source>
        <dbReference type="EMBL" id="NNU16884.1"/>
    </source>
</evidence>
<keyword evidence="1" id="KW-1133">Transmembrane helix</keyword>